<keyword evidence="3" id="KW-0012">Acyltransferase</keyword>
<dbReference type="Gene3D" id="2.160.10.10">
    <property type="entry name" value="Hexapeptide repeat proteins"/>
    <property type="match status" value="1"/>
</dbReference>
<dbReference type="InterPro" id="IPR051159">
    <property type="entry name" value="Hexapeptide_acetyltransf"/>
</dbReference>
<dbReference type="PANTHER" id="PTHR23416">
    <property type="entry name" value="SIALIC ACID SYNTHASE-RELATED"/>
    <property type="match status" value="1"/>
</dbReference>
<dbReference type="CDD" id="cd04647">
    <property type="entry name" value="LbH_MAT_like"/>
    <property type="match status" value="1"/>
</dbReference>
<dbReference type="EMBL" id="JBHSSL010000042">
    <property type="protein sequence ID" value="MFC6170447.1"/>
    <property type="molecule type" value="Genomic_DNA"/>
</dbReference>
<evidence type="ECO:0000256" key="2">
    <source>
        <dbReference type="ARBA" id="ARBA00022679"/>
    </source>
</evidence>
<keyword evidence="2" id="KW-0808">Transferase</keyword>
<evidence type="ECO:0000256" key="1">
    <source>
        <dbReference type="ARBA" id="ARBA00007274"/>
    </source>
</evidence>
<comment type="caution">
    <text evidence="3">The sequence shown here is derived from an EMBL/GenBank/DDBJ whole genome shotgun (WGS) entry which is preliminary data.</text>
</comment>
<protein>
    <submittedName>
        <fullName evidence="3">Acyltransferase</fullName>
    </submittedName>
</protein>
<evidence type="ECO:0000313" key="4">
    <source>
        <dbReference type="Proteomes" id="UP001596289"/>
    </source>
</evidence>
<keyword evidence="4" id="KW-1185">Reference proteome</keyword>
<dbReference type="SUPFAM" id="SSF51161">
    <property type="entry name" value="Trimeric LpxA-like enzymes"/>
    <property type="match status" value="1"/>
</dbReference>
<sequence length="165" mass="17414">MDLLTKIALRHLSTSNLKSSVKIKILRMLGMTIGNKTIVAPHVYMDTLAILIGRECVINVGTAIICGAGTANIYIGNNVQIGPNSTILGVTHDIGKKNARAGKGKYCDVKIEDGCWLGANVTVLPNVTITKGCVIAAGSVVTKSTEPNGLYAGVPAVRKRDLEKN</sequence>
<name>A0ABW1RD79_9LACO</name>
<comment type="similarity">
    <text evidence="1">Belongs to the transferase hexapeptide repeat family.</text>
</comment>
<dbReference type="GO" id="GO:0016746">
    <property type="term" value="F:acyltransferase activity"/>
    <property type="evidence" value="ECO:0007669"/>
    <property type="project" value="UniProtKB-KW"/>
</dbReference>
<dbReference type="Pfam" id="PF00132">
    <property type="entry name" value="Hexapep"/>
    <property type="match status" value="1"/>
</dbReference>
<dbReference type="RefSeq" id="WP_225418838.1">
    <property type="nucleotide sequence ID" value="NZ_JBHSSL010000042.1"/>
</dbReference>
<dbReference type="InterPro" id="IPR011004">
    <property type="entry name" value="Trimer_LpxA-like_sf"/>
</dbReference>
<reference evidence="4" key="1">
    <citation type="journal article" date="2019" name="Int. J. Syst. Evol. Microbiol.">
        <title>The Global Catalogue of Microorganisms (GCM) 10K type strain sequencing project: providing services to taxonomists for standard genome sequencing and annotation.</title>
        <authorList>
            <consortium name="The Broad Institute Genomics Platform"/>
            <consortium name="The Broad Institute Genome Sequencing Center for Infectious Disease"/>
            <person name="Wu L."/>
            <person name="Ma J."/>
        </authorList>
    </citation>
    <scope>NUCLEOTIDE SEQUENCE [LARGE SCALE GENOMIC DNA]</scope>
    <source>
        <strain evidence="4">CCM 8904</strain>
    </source>
</reference>
<evidence type="ECO:0000313" key="3">
    <source>
        <dbReference type="EMBL" id="MFC6170447.1"/>
    </source>
</evidence>
<accession>A0ABW1RD79</accession>
<dbReference type="Proteomes" id="UP001596289">
    <property type="component" value="Unassembled WGS sequence"/>
</dbReference>
<gene>
    <name evidence="3" type="ORF">ACFQGP_07645</name>
</gene>
<organism evidence="3 4">
    <name type="scientific">Loigolactobacillus jiayinensis</name>
    <dbReference type="NCBI Taxonomy" id="2486016"/>
    <lineage>
        <taxon>Bacteria</taxon>
        <taxon>Bacillati</taxon>
        <taxon>Bacillota</taxon>
        <taxon>Bacilli</taxon>
        <taxon>Lactobacillales</taxon>
        <taxon>Lactobacillaceae</taxon>
        <taxon>Loigolactobacillus</taxon>
    </lineage>
</organism>
<dbReference type="PANTHER" id="PTHR23416:SF23">
    <property type="entry name" value="ACETYLTRANSFERASE C18B11.09C-RELATED"/>
    <property type="match status" value="1"/>
</dbReference>
<dbReference type="InterPro" id="IPR001451">
    <property type="entry name" value="Hexapep"/>
</dbReference>
<proteinExistence type="inferred from homology"/>